<evidence type="ECO:0000313" key="1">
    <source>
        <dbReference type="EMBL" id="EDK42698.1"/>
    </source>
</evidence>
<dbReference type="EMBL" id="CH981524">
    <property type="protein sequence ID" value="EDK42698.1"/>
    <property type="molecule type" value="Genomic_DNA"/>
</dbReference>
<dbReference type="InParanoid" id="A5DU40"/>
<dbReference type="VEuPathDB" id="FungiDB:LELG_00876"/>
<evidence type="ECO:0000313" key="2">
    <source>
        <dbReference type="Proteomes" id="UP000001996"/>
    </source>
</evidence>
<proteinExistence type="predicted"/>
<sequence>MGLEKFTPEYAQKQLVLCLQYRSIPGVNCTEDDQSVFYKIKDPLILKEYIIKLLTDYQNNRTIIIYQFRSLQDLSEFFHFLYKINNSVTFEQLVTIVIDPKFLAEFSIESTIRFQLLRVMCLTHNCNIVSIYDFERYVDVTTAPKLSNLNAVVVVASTEMDQQEDCLNIGTRVLLSIPHKWDSFKNIAVHGKSIMFSPQDAGSGSDEDGIIRSEQILVDLASEYTLRVQSEITTSCIWTEYLARNKPITSKAEQIRTVPDTFDEFIQNVFK</sequence>
<keyword evidence="2" id="KW-1185">Reference proteome</keyword>
<accession>A5DU40</accession>
<reference evidence="1 2" key="1">
    <citation type="journal article" date="2009" name="Nature">
        <title>Evolution of pathogenicity and sexual reproduction in eight Candida genomes.</title>
        <authorList>
            <person name="Butler G."/>
            <person name="Rasmussen M.D."/>
            <person name="Lin M.F."/>
            <person name="Santos M.A."/>
            <person name="Sakthikumar S."/>
            <person name="Munro C.A."/>
            <person name="Rheinbay E."/>
            <person name="Grabherr M."/>
            <person name="Forche A."/>
            <person name="Reedy J.L."/>
            <person name="Agrafioti I."/>
            <person name="Arnaud M.B."/>
            <person name="Bates S."/>
            <person name="Brown A.J."/>
            <person name="Brunke S."/>
            <person name="Costanzo M.C."/>
            <person name="Fitzpatrick D.A."/>
            <person name="de Groot P.W."/>
            <person name="Harris D."/>
            <person name="Hoyer L.L."/>
            <person name="Hube B."/>
            <person name="Klis F.M."/>
            <person name="Kodira C."/>
            <person name="Lennard N."/>
            <person name="Logue M.E."/>
            <person name="Martin R."/>
            <person name="Neiman A.M."/>
            <person name="Nikolaou E."/>
            <person name="Quail M.A."/>
            <person name="Quinn J."/>
            <person name="Santos M.C."/>
            <person name="Schmitzberger F.F."/>
            <person name="Sherlock G."/>
            <person name="Shah P."/>
            <person name="Silverstein K.A."/>
            <person name="Skrzypek M.S."/>
            <person name="Soll D."/>
            <person name="Staggs R."/>
            <person name="Stansfield I."/>
            <person name="Stumpf M.P."/>
            <person name="Sudbery P.E."/>
            <person name="Srikantha T."/>
            <person name="Zeng Q."/>
            <person name="Berman J."/>
            <person name="Berriman M."/>
            <person name="Heitman J."/>
            <person name="Gow N.A."/>
            <person name="Lorenz M.C."/>
            <person name="Birren B.W."/>
            <person name="Kellis M."/>
            <person name="Cuomo C.A."/>
        </authorList>
    </citation>
    <scope>NUCLEOTIDE SEQUENCE [LARGE SCALE GENOMIC DNA]</scope>
    <source>
        <strain evidence="2">ATCC 11503 / BCRC 21390 / CBS 2605 / JCM 1781 / NBRC 1676 / NRRL YB-4239</strain>
    </source>
</reference>
<dbReference type="HOGENOM" id="CLU_073103_0_0_1"/>
<dbReference type="AlphaFoldDB" id="A5DU40"/>
<dbReference type="KEGG" id="lel:PVL30_000843"/>
<protein>
    <submittedName>
        <fullName evidence="1">Uncharacterized protein</fullName>
    </submittedName>
</protein>
<organism evidence="1 2">
    <name type="scientific">Lodderomyces elongisporus (strain ATCC 11503 / CBS 2605 / JCM 1781 / NBRC 1676 / NRRL YB-4239)</name>
    <name type="common">Yeast</name>
    <name type="synonym">Saccharomyces elongisporus</name>
    <dbReference type="NCBI Taxonomy" id="379508"/>
    <lineage>
        <taxon>Eukaryota</taxon>
        <taxon>Fungi</taxon>
        <taxon>Dikarya</taxon>
        <taxon>Ascomycota</taxon>
        <taxon>Saccharomycotina</taxon>
        <taxon>Pichiomycetes</taxon>
        <taxon>Debaryomycetaceae</taxon>
        <taxon>Candida/Lodderomyces clade</taxon>
        <taxon>Lodderomyces</taxon>
    </lineage>
</organism>
<dbReference type="OrthoDB" id="4022983at2759"/>
<dbReference type="GeneID" id="5235143"/>
<dbReference type="Proteomes" id="UP000001996">
    <property type="component" value="Unassembled WGS sequence"/>
</dbReference>
<gene>
    <name evidence="1" type="ORF">LELG_00876</name>
</gene>
<name>A5DU40_LODEL</name>